<proteinExistence type="predicted"/>
<keyword evidence="2" id="KW-1185">Reference proteome</keyword>
<dbReference type="Proteomes" id="UP000054166">
    <property type="component" value="Unassembled WGS sequence"/>
</dbReference>
<dbReference type="OrthoDB" id="3208495at2759"/>
<organism evidence="1 2">
    <name type="scientific">Piloderma croceum (strain F 1598)</name>
    <dbReference type="NCBI Taxonomy" id="765440"/>
    <lineage>
        <taxon>Eukaryota</taxon>
        <taxon>Fungi</taxon>
        <taxon>Dikarya</taxon>
        <taxon>Basidiomycota</taxon>
        <taxon>Agaricomycotina</taxon>
        <taxon>Agaricomycetes</taxon>
        <taxon>Agaricomycetidae</taxon>
        <taxon>Atheliales</taxon>
        <taxon>Atheliaceae</taxon>
        <taxon>Piloderma</taxon>
    </lineage>
</organism>
<dbReference type="Pfam" id="PF18759">
    <property type="entry name" value="Plavaka"/>
    <property type="match status" value="1"/>
</dbReference>
<dbReference type="HOGENOM" id="CLU_002498_2_0_1"/>
<reference evidence="1 2" key="1">
    <citation type="submission" date="2014-04" db="EMBL/GenBank/DDBJ databases">
        <authorList>
            <consortium name="DOE Joint Genome Institute"/>
            <person name="Kuo A."/>
            <person name="Tarkka M."/>
            <person name="Buscot F."/>
            <person name="Kohler A."/>
            <person name="Nagy L.G."/>
            <person name="Floudas D."/>
            <person name="Copeland A."/>
            <person name="Barry K.W."/>
            <person name="Cichocki N."/>
            <person name="Veneault-Fourrey C."/>
            <person name="LaButti K."/>
            <person name="Lindquist E.A."/>
            <person name="Lipzen A."/>
            <person name="Lundell T."/>
            <person name="Morin E."/>
            <person name="Murat C."/>
            <person name="Sun H."/>
            <person name="Tunlid A."/>
            <person name="Henrissat B."/>
            <person name="Grigoriev I.V."/>
            <person name="Hibbett D.S."/>
            <person name="Martin F."/>
            <person name="Nordberg H.P."/>
            <person name="Cantor M.N."/>
            <person name="Hua S.X."/>
        </authorList>
    </citation>
    <scope>NUCLEOTIDE SEQUENCE [LARGE SCALE GENOMIC DNA]</scope>
    <source>
        <strain evidence="1 2">F 1598</strain>
    </source>
</reference>
<evidence type="ECO:0000313" key="2">
    <source>
        <dbReference type="Proteomes" id="UP000054166"/>
    </source>
</evidence>
<dbReference type="STRING" id="765440.A0A0C3FWA0"/>
<sequence>MNILGDPEFKLEDIHDVNWGQVNDLLATDKEGEWVDNDTGWVHTPVTISVLYQPCCGVPSNSQAGPRNYVVDNFYYRSLVSVIHEKISGMNAANHHLFHMEPYEMLWQTENHQQPVCVQGELYTLPSFVDAYQKLQDSPPEPGCNLLRAIIALMFWFDVTPLTSFGNAKLWPLYLFFGNKSKYRRCKPLCHLCEHLPDSFKDFATAQTAGGKAPSPALMTHCSRELFHAQWKVLLDDNFLQAWKHGIMILCADDINHQFYPRIFTYSADYPKKILIVSIHNLGKCPCPHCLIPLNCVCNLGMARDMTQRDTMARVDNVQRHSRIEAVQRLIYEKNFMVNSAAVEKILRDTSLVPTANAFSNRLLSVGFNFHSMLLPDLMHEVEIGGWKALLIHLLRMLQSVNDQLLVELDRG</sequence>
<reference evidence="2" key="2">
    <citation type="submission" date="2015-01" db="EMBL/GenBank/DDBJ databases">
        <title>Evolutionary Origins and Diversification of the Mycorrhizal Mutualists.</title>
        <authorList>
            <consortium name="DOE Joint Genome Institute"/>
            <consortium name="Mycorrhizal Genomics Consortium"/>
            <person name="Kohler A."/>
            <person name="Kuo A."/>
            <person name="Nagy L.G."/>
            <person name="Floudas D."/>
            <person name="Copeland A."/>
            <person name="Barry K.W."/>
            <person name="Cichocki N."/>
            <person name="Veneault-Fourrey C."/>
            <person name="LaButti K."/>
            <person name="Lindquist E.A."/>
            <person name="Lipzen A."/>
            <person name="Lundell T."/>
            <person name="Morin E."/>
            <person name="Murat C."/>
            <person name="Riley R."/>
            <person name="Ohm R."/>
            <person name="Sun H."/>
            <person name="Tunlid A."/>
            <person name="Henrissat B."/>
            <person name="Grigoriev I.V."/>
            <person name="Hibbett D.S."/>
            <person name="Martin F."/>
        </authorList>
    </citation>
    <scope>NUCLEOTIDE SEQUENCE [LARGE SCALE GENOMIC DNA]</scope>
    <source>
        <strain evidence="2">F 1598</strain>
    </source>
</reference>
<dbReference type="AlphaFoldDB" id="A0A0C3FWA0"/>
<dbReference type="EMBL" id="KN832989">
    <property type="protein sequence ID" value="KIM83849.1"/>
    <property type="molecule type" value="Genomic_DNA"/>
</dbReference>
<protein>
    <submittedName>
        <fullName evidence="1">Uncharacterized protein</fullName>
    </submittedName>
</protein>
<gene>
    <name evidence="1" type="ORF">PILCRDRAFT_68884</name>
</gene>
<accession>A0A0C3FWA0</accession>
<dbReference type="InterPro" id="IPR041078">
    <property type="entry name" value="Plavaka"/>
</dbReference>
<evidence type="ECO:0000313" key="1">
    <source>
        <dbReference type="EMBL" id="KIM83849.1"/>
    </source>
</evidence>
<dbReference type="InParanoid" id="A0A0C3FWA0"/>
<name>A0A0C3FWA0_PILCF</name>